<dbReference type="Proteomes" id="UP000006352">
    <property type="component" value="Unassembled WGS sequence"/>
</dbReference>
<feature type="compositionally biased region" description="Low complexity" evidence="1">
    <location>
        <begin position="58"/>
        <end position="79"/>
    </location>
</feature>
<gene>
    <name evidence="2" type="ORF">FIBRA_05628</name>
</gene>
<dbReference type="AlphaFoldDB" id="J4H3M3"/>
<name>J4H3M3_9APHY</name>
<evidence type="ECO:0000313" key="3">
    <source>
        <dbReference type="Proteomes" id="UP000006352"/>
    </source>
</evidence>
<feature type="region of interest" description="Disordered" evidence="1">
    <location>
        <begin position="180"/>
        <end position="201"/>
    </location>
</feature>
<accession>J4H3M3</accession>
<dbReference type="HOGENOM" id="CLU_042320_0_0_1"/>
<keyword evidence="3" id="KW-1185">Reference proteome</keyword>
<dbReference type="OrthoDB" id="3262135at2759"/>
<dbReference type="InParanoid" id="J4H3M3"/>
<organism evidence="2 3">
    <name type="scientific">Fibroporia radiculosa</name>
    <dbReference type="NCBI Taxonomy" id="599839"/>
    <lineage>
        <taxon>Eukaryota</taxon>
        <taxon>Fungi</taxon>
        <taxon>Dikarya</taxon>
        <taxon>Basidiomycota</taxon>
        <taxon>Agaricomycotina</taxon>
        <taxon>Agaricomycetes</taxon>
        <taxon>Polyporales</taxon>
        <taxon>Fibroporiaceae</taxon>
        <taxon>Fibroporia</taxon>
    </lineage>
</organism>
<feature type="region of interest" description="Disordered" evidence="1">
    <location>
        <begin position="1"/>
        <end position="130"/>
    </location>
</feature>
<dbReference type="EMBL" id="HE797116">
    <property type="protein sequence ID" value="CCM03494.1"/>
    <property type="molecule type" value="Genomic_DNA"/>
</dbReference>
<proteinExistence type="predicted"/>
<reference evidence="2 3" key="1">
    <citation type="journal article" date="2012" name="Appl. Environ. Microbiol.">
        <title>Short-read sequencing for genomic analysis of the brown rot fungus Fibroporia radiculosa.</title>
        <authorList>
            <person name="Tang J.D."/>
            <person name="Perkins A.D."/>
            <person name="Sonstegard T.S."/>
            <person name="Schroeder S.G."/>
            <person name="Burgess S.C."/>
            <person name="Diehl S.V."/>
        </authorList>
    </citation>
    <scope>NUCLEOTIDE SEQUENCE [LARGE SCALE GENOMIC DNA]</scope>
    <source>
        <strain evidence="2 3">TFFH 294</strain>
    </source>
</reference>
<dbReference type="GeneID" id="24098405"/>
<feature type="compositionally biased region" description="Basic and acidic residues" evidence="1">
    <location>
        <begin position="21"/>
        <end position="32"/>
    </location>
</feature>
<feature type="compositionally biased region" description="Polar residues" evidence="1">
    <location>
        <begin position="97"/>
        <end position="116"/>
    </location>
</feature>
<evidence type="ECO:0000256" key="1">
    <source>
        <dbReference type="SAM" id="MobiDB-lite"/>
    </source>
</evidence>
<dbReference type="RefSeq" id="XP_012182777.1">
    <property type="nucleotide sequence ID" value="XM_012327387.1"/>
</dbReference>
<protein>
    <submittedName>
        <fullName evidence="2">Uncharacterized protein</fullName>
    </submittedName>
</protein>
<sequence length="395" mass="43294">MAAYYTPPRPQVAAPRRSSSHRTDQQRDREELTTIDLDFGDHSIYVFPNPSSVPPSPASSLFSPSSSFSPSSFSSSSSRSRSRSRAQHDNSRFFSRARSNPTASISSAGAEVSSNHIVPPSPISPNLIEDDPDVDEVWDWTRDYSDGQSSESWILEEEVERVSRWDIALRSSQFAPRAIPSSSQRAARLMDHGPPRPRLTPLRTRALSRSTNASLGSLRSSSVSLHDVVRPASPQPRIRLPLLTFFASLFSLDLDDPALRLLTQSSSTDEDSVLFPGHIATSLSLPASGCMVQFPSHSFQSESDLSDMNEDSDIDVATKYMNIPDPCADVHGLERLLSTTTDPSGAALRSLRAGLALPRGIPIEFGVSSIAGFWRAMGEVYTRSGQAWREVWEGS</sequence>
<evidence type="ECO:0000313" key="2">
    <source>
        <dbReference type="EMBL" id="CCM03494.1"/>
    </source>
</evidence>